<feature type="non-terminal residue" evidence="1">
    <location>
        <position position="1"/>
    </location>
</feature>
<dbReference type="AlphaFoldDB" id="A0A8S3K391"/>
<organism evidence="1 2">
    <name type="scientific">Rotaria magnacalcarata</name>
    <dbReference type="NCBI Taxonomy" id="392030"/>
    <lineage>
        <taxon>Eukaryota</taxon>
        <taxon>Metazoa</taxon>
        <taxon>Spiralia</taxon>
        <taxon>Gnathifera</taxon>
        <taxon>Rotifera</taxon>
        <taxon>Eurotatoria</taxon>
        <taxon>Bdelloidea</taxon>
        <taxon>Philodinida</taxon>
        <taxon>Philodinidae</taxon>
        <taxon>Rotaria</taxon>
    </lineage>
</organism>
<gene>
    <name evidence="1" type="ORF">GIL414_LOCUS86583</name>
</gene>
<name>A0A8S3K391_9BILA</name>
<dbReference type="InterPro" id="IPR029416">
    <property type="entry name" value="CFAP300"/>
</dbReference>
<dbReference type="Pfam" id="PF14926">
    <property type="entry name" value="CFAP300"/>
    <property type="match status" value="1"/>
</dbReference>
<dbReference type="Proteomes" id="UP000681720">
    <property type="component" value="Unassembled WGS sequence"/>
</dbReference>
<accession>A0A8S3K391</accession>
<protein>
    <submittedName>
        <fullName evidence="1">Uncharacterized protein</fullName>
    </submittedName>
</protein>
<proteinExistence type="predicted"/>
<reference evidence="1" key="1">
    <citation type="submission" date="2021-02" db="EMBL/GenBank/DDBJ databases">
        <authorList>
            <person name="Nowell W R."/>
        </authorList>
    </citation>
    <scope>NUCLEOTIDE SEQUENCE</scope>
</reference>
<comment type="caution">
    <text evidence="1">The sequence shown here is derived from an EMBL/GenBank/DDBJ whole genome shotgun (WGS) entry which is preliminary data.</text>
</comment>
<evidence type="ECO:0000313" key="1">
    <source>
        <dbReference type="EMBL" id="CAF5225396.1"/>
    </source>
</evidence>
<sequence>IIMSHTDNTDTDAATGEYRFQVIEKKFETIDGKQNRDSLIKWGMRGKLRANMYIFDQPFQEYNARKFILVNNI</sequence>
<evidence type="ECO:0000313" key="2">
    <source>
        <dbReference type="Proteomes" id="UP000681720"/>
    </source>
</evidence>
<dbReference type="EMBL" id="CAJOBJ010375686">
    <property type="protein sequence ID" value="CAF5225396.1"/>
    <property type="molecule type" value="Genomic_DNA"/>
</dbReference>
<feature type="non-terminal residue" evidence="1">
    <location>
        <position position="73"/>
    </location>
</feature>